<feature type="transmembrane region" description="Helical" evidence="6">
    <location>
        <begin position="418"/>
        <end position="438"/>
    </location>
</feature>
<feature type="transmembrane region" description="Helical" evidence="6">
    <location>
        <begin position="24"/>
        <end position="48"/>
    </location>
</feature>
<feature type="domain" description="Major facilitator superfamily (MFS) profile" evidence="7">
    <location>
        <begin position="26"/>
        <end position="484"/>
    </location>
</feature>
<sequence>MSTPLQEKSLTLENTGPQVDPRRWYAFAVILLPVLVIQLNTFMIQVALPSIQNSLQASFFEAQLIVSGYSLGQAVAMIIGGRLGDLYGRKRMLLTGVGGFTLMSALGGAVSDPGLLIAVRIIQGLTAAVTLPQILSIIHTTLLPKEKGLAFGIYGATIGVGFTFGLIMGGFLIDWNWFHLGWRTVFLFNVPFGLLVLMCMPLVPESRGAESRKIDWPGVVLLTIGLFLLVYPVSEGAKRGWPLWTWTALILAVPVLLAFAAVQNRKKKKGGLPLVDLSIFQKKLFPLGLLNVLVLFLGMISFFVVLSYYLQYGLHEDVRTTGLAFLPVGGGYFLTSLLSGRVVRRWGSAVLRTGALVMAVCSFLLIGSLHLDATQFFHIRNILLLLGYGLGLGLVTGPLVNAVLSVVRPQDAGTASGLYNTVANLGNSLGVALIGLLFSASLRHPLAEAALSDYTRAFSSTLIATGGLSVATFVCLCLLRPQQQV</sequence>
<evidence type="ECO:0000256" key="5">
    <source>
        <dbReference type="ARBA" id="ARBA00023136"/>
    </source>
</evidence>
<dbReference type="EMBL" id="NMQW01000017">
    <property type="protein sequence ID" value="OXM85980.1"/>
    <property type="molecule type" value="Genomic_DNA"/>
</dbReference>
<name>A0A229URF8_9BACL</name>
<feature type="transmembrane region" description="Helical" evidence="6">
    <location>
        <begin position="382"/>
        <end position="406"/>
    </location>
</feature>
<proteinExistence type="predicted"/>
<dbReference type="PRINTS" id="PR01036">
    <property type="entry name" value="TCRTETB"/>
</dbReference>
<keyword evidence="9" id="KW-1185">Reference proteome</keyword>
<dbReference type="InterPro" id="IPR011701">
    <property type="entry name" value="MFS"/>
</dbReference>
<dbReference type="OrthoDB" id="2321349at2"/>
<evidence type="ECO:0000256" key="4">
    <source>
        <dbReference type="ARBA" id="ARBA00022989"/>
    </source>
</evidence>
<keyword evidence="4 6" id="KW-1133">Transmembrane helix</keyword>
<keyword evidence="2" id="KW-0813">Transport</keyword>
<feature type="transmembrane region" description="Helical" evidence="6">
    <location>
        <begin position="185"/>
        <end position="202"/>
    </location>
</feature>
<evidence type="ECO:0000256" key="6">
    <source>
        <dbReference type="SAM" id="Phobius"/>
    </source>
</evidence>
<feature type="transmembrane region" description="Helical" evidence="6">
    <location>
        <begin position="350"/>
        <end position="370"/>
    </location>
</feature>
<comment type="caution">
    <text evidence="8">The sequence shown here is derived from an EMBL/GenBank/DDBJ whole genome shotgun (WGS) entry which is preliminary data.</text>
</comment>
<comment type="subcellular location">
    <subcellularLocation>
        <location evidence="1">Cell membrane</location>
        <topology evidence="1">Multi-pass membrane protein</topology>
    </subcellularLocation>
</comment>
<keyword evidence="5 6" id="KW-0472">Membrane</keyword>
<dbReference type="InterPro" id="IPR036259">
    <property type="entry name" value="MFS_trans_sf"/>
</dbReference>
<dbReference type="AlphaFoldDB" id="A0A229URF8"/>
<dbReference type="Gene3D" id="1.20.1720.10">
    <property type="entry name" value="Multidrug resistance protein D"/>
    <property type="match status" value="1"/>
</dbReference>
<accession>A0A229URF8</accession>
<protein>
    <submittedName>
        <fullName evidence="8">MFS transporter</fullName>
    </submittedName>
</protein>
<feature type="transmembrane region" description="Helical" evidence="6">
    <location>
        <begin position="214"/>
        <end position="231"/>
    </location>
</feature>
<feature type="transmembrane region" description="Helical" evidence="6">
    <location>
        <begin position="150"/>
        <end position="173"/>
    </location>
</feature>
<evidence type="ECO:0000256" key="1">
    <source>
        <dbReference type="ARBA" id="ARBA00004651"/>
    </source>
</evidence>
<feature type="transmembrane region" description="Helical" evidence="6">
    <location>
        <begin position="458"/>
        <end position="479"/>
    </location>
</feature>
<evidence type="ECO:0000313" key="9">
    <source>
        <dbReference type="Proteomes" id="UP000215509"/>
    </source>
</evidence>
<dbReference type="SUPFAM" id="SSF103473">
    <property type="entry name" value="MFS general substrate transporter"/>
    <property type="match status" value="1"/>
</dbReference>
<dbReference type="Pfam" id="PF07690">
    <property type="entry name" value="MFS_1"/>
    <property type="match status" value="1"/>
</dbReference>
<feature type="transmembrane region" description="Helical" evidence="6">
    <location>
        <begin position="243"/>
        <end position="263"/>
    </location>
</feature>
<feature type="transmembrane region" description="Helical" evidence="6">
    <location>
        <begin position="60"/>
        <end position="80"/>
    </location>
</feature>
<keyword evidence="3 6" id="KW-0812">Transmembrane</keyword>
<feature type="transmembrane region" description="Helical" evidence="6">
    <location>
        <begin position="117"/>
        <end position="138"/>
    </location>
</feature>
<feature type="transmembrane region" description="Helical" evidence="6">
    <location>
        <begin position="92"/>
        <end position="111"/>
    </location>
</feature>
<feature type="transmembrane region" description="Helical" evidence="6">
    <location>
        <begin position="322"/>
        <end position="343"/>
    </location>
</feature>
<evidence type="ECO:0000313" key="8">
    <source>
        <dbReference type="EMBL" id="OXM85980.1"/>
    </source>
</evidence>
<dbReference type="InterPro" id="IPR020846">
    <property type="entry name" value="MFS_dom"/>
</dbReference>
<organism evidence="8 9">
    <name type="scientific">Paenibacillus rigui</name>
    <dbReference type="NCBI Taxonomy" id="554312"/>
    <lineage>
        <taxon>Bacteria</taxon>
        <taxon>Bacillati</taxon>
        <taxon>Bacillota</taxon>
        <taxon>Bacilli</taxon>
        <taxon>Bacillales</taxon>
        <taxon>Paenibacillaceae</taxon>
        <taxon>Paenibacillus</taxon>
    </lineage>
</organism>
<evidence type="ECO:0000256" key="3">
    <source>
        <dbReference type="ARBA" id="ARBA00022692"/>
    </source>
</evidence>
<gene>
    <name evidence="8" type="ORF">CF651_12205</name>
</gene>
<dbReference type="GO" id="GO:0005886">
    <property type="term" value="C:plasma membrane"/>
    <property type="evidence" value="ECO:0007669"/>
    <property type="project" value="UniProtKB-SubCell"/>
</dbReference>
<evidence type="ECO:0000259" key="7">
    <source>
        <dbReference type="PROSITE" id="PS50850"/>
    </source>
</evidence>
<dbReference type="PROSITE" id="PS50850">
    <property type="entry name" value="MFS"/>
    <property type="match status" value="1"/>
</dbReference>
<dbReference type="Proteomes" id="UP000215509">
    <property type="component" value="Unassembled WGS sequence"/>
</dbReference>
<feature type="transmembrane region" description="Helical" evidence="6">
    <location>
        <begin position="284"/>
        <end position="310"/>
    </location>
</feature>
<dbReference type="GO" id="GO:0022857">
    <property type="term" value="F:transmembrane transporter activity"/>
    <property type="evidence" value="ECO:0007669"/>
    <property type="project" value="InterPro"/>
</dbReference>
<dbReference type="PANTHER" id="PTHR42718:SF39">
    <property type="entry name" value="ACTINORHODIN TRANSPORTER-RELATED"/>
    <property type="match status" value="1"/>
</dbReference>
<dbReference type="CDD" id="cd17321">
    <property type="entry name" value="MFS_MMR_MDR_like"/>
    <property type="match status" value="1"/>
</dbReference>
<dbReference type="PANTHER" id="PTHR42718">
    <property type="entry name" value="MAJOR FACILITATOR SUPERFAMILY MULTIDRUG TRANSPORTER MFSC"/>
    <property type="match status" value="1"/>
</dbReference>
<evidence type="ECO:0000256" key="2">
    <source>
        <dbReference type="ARBA" id="ARBA00022448"/>
    </source>
</evidence>
<reference evidence="8 9" key="1">
    <citation type="submission" date="2017-07" db="EMBL/GenBank/DDBJ databases">
        <title>Genome sequencing and assembly of Paenibacillus rigui.</title>
        <authorList>
            <person name="Mayilraj S."/>
        </authorList>
    </citation>
    <scope>NUCLEOTIDE SEQUENCE [LARGE SCALE GENOMIC DNA]</scope>
    <source>
        <strain evidence="8 9">JCM 16352</strain>
    </source>
</reference>
<dbReference type="Gene3D" id="1.20.1250.20">
    <property type="entry name" value="MFS general substrate transporter like domains"/>
    <property type="match status" value="1"/>
</dbReference>
<dbReference type="RefSeq" id="WP_094015130.1">
    <property type="nucleotide sequence ID" value="NZ_NMQW01000017.1"/>
</dbReference>